<evidence type="ECO:0000313" key="4">
    <source>
        <dbReference type="Proteomes" id="UP001156856"/>
    </source>
</evidence>
<sequence>MQLIVTAQHQGRVISFQQRSPSGALEKAHQLQKEGLAQVVISDITGRAYDPSDFAARFVRAGV</sequence>
<evidence type="ECO:0000313" key="1">
    <source>
        <dbReference type="EMBL" id="GEP07431.1"/>
    </source>
</evidence>
<reference evidence="4" key="2">
    <citation type="journal article" date="2019" name="Int. J. Syst. Evol. Microbiol.">
        <title>The Global Catalogue of Microorganisms (GCM) 10K type strain sequencing project: providing services to taxonomists for standard genome sequencing and annotation.</title>
        <authorList>
            <consortium name="The Broad Institute Genomics Platform"/>
            <consortium name="The Broad Institute Genome Sequencing Center for Infectious Disease"/>
            <person name="Wu L."/>
            <person name="Ma J."/>
        </authorList>
    </citation>
    <scope>NUCLEOTIDE SEQUENCE [LARGE SCALE GENOMIC DNA]</scope>
    <source>
        <strain evidence="4">NBRC 107715</strain>
    </source>
</reference>
<reference evidence="1 3" key="3">
    <citation type="submission" date="2019-07" db="EMBL/GenBank/DDBJ databases">
        <title>Whole genome shotgun sequence of Methylobacterium oxalidis NBRC 107715.</title>
        <authorList>
            <person name="Hosoyama A."/>
            <person name="Uohara A."/>
            <person name="Ohji S."/>
            <person name="Ichikawa N."/>
        </authorList>
    </citation>
    <scope>NUCLEOTIDE SEQUENCE [LARGE SCALE GENOMIC DNA]</scope>
    <source>
        <strain evidence="1 3">NBRC 107715</strain>
    </source>
</reference>
<dbReference type="AlphaFoldDB" id="A0A512JBZ8"/>
<name>A0A512JBZ8_9HYPH</name>
<evidence type="ECO:0000313" key="2">
    <source>
        <dbReference type="EMBL" id="GLS65355.1"/>
    </source>
</evidence>
<gene>
    <name evidence="2" type="ORF">GCM10007888_37370</name>
    <name evidence="1" type="ORF">MOX02_54690</name>
</gene>
<organism evidence="1 3">
    <name type="scientific">Methylobacterium oxalidis</name>
    <dbReference type="NCBI Taxonomy" id="944322"/>
    <lineage>
        <taxon>Bacteria</taxon>
        <taxon>Pseudomonadati</taxon>
        <taxon>Pseudomonadota</taxon>
        <taxon>Alphaproteobacteria</taxon>
        <taxon>Hyphomicrobiales</taxon>
        <taxon>Methylobacteriaceae</taxon>
        <taxon>Methylobacterium</taxon>
    </lineage>
</organism>
<proteinExistence type="predicted"/>
<dbReference type="EMBL" id="BSPK01000069">
    <property type="protein sequence ID" value="GLS65355.1"/>
    <property type="molecule type" value="Genomic_DNA"/>
</dbReference>
<protein>
    <recommendedName>
        <fullName evidence="5">Resolvase/invertase-type recombinase catalytic domain-containing protein</fullName>
    </recommendedName>
</protein>
<dbReference type="Proteomes" id="UP001156856">
    <property type="component" value="Unassembled WGS sequence"/>
</dbReference>
<keyword evidence="4" id="KW-1185">Reference proteome</keyword>
<dbReference type="EMBL" id="BJZU01000153">
    <property type="protein sequence ID" value="GEP07431.1"/>
    <property type="molecule type" value="Genomic_DNA"/>
</dbReference>
<accession>A0A512JBZ8</accession>
<dbReference type="Proteomes" id="UP000321960">
    <property type="component" value="Unassembled WGS sequence"/>
</dbReference>
<evidence type="ECO:0000313" key="3">
    <source>
        <dbReference type="Proteomes" id="UP000321960"/>
    </source>
</evidence>
<comment type="caution">
    <text evidence="1">The sequence shown here is derived from an EMBL/GenBank/DDBJ whole genome shotgun (WGS) entry which is preliminary data.</text>
</comment>
<reference evidence="2" key="4">
    <citation type="submission" date="2023-01" db="EMBL/GenBank/DDBJ databases">
        <title>Draft genome sequence of Methylobacterium oxalidis strain NBRC 107715.</title>
        <authorList>
            <person name="Sun Q."/>
            <person name="Mori K."/>
        </authorList>
    </citation>
    <scope>NUCLEOTIDE SEQUENCE</scope>
    <source>
        <strain evidence="2">NBRC 107715</strain>
    </source>
</reference>
<evidence type="ECO:0008006" key="5">
    <source>
        <dbReference type="Google" id="ProtNLM"/>
    </source>
</evidence>
<reference evidence="2" key="1">
    <citation type="journal article" date="2014" name="Int. J. Syst. Evol. Microbiol.">
        <title>Complete genome of a new Firmicutes species belonging to the dominant human colonic microbiota ('Ruminococcus bicirculans') reveals two chromosomes and a selective capacity to utilize plant glucans.</title>
        <authorList>
            <consortium name="NISC Comparative Sequencing Program"/>
            <person name="Wegmann U."/>
            <person name="Louis P."/>
            <person name="Goesmann A."/>
            <person name="Henrissat B."/>
            <person name="Duncan S.H."/>
            <person name="Flint H.J."/>
        </authorList>
    </citation>
    <scope>NUCLEOTIDE SEQUENCE</scope>
    <source>
        <strain evidence="2">NBRC 107715</strain>
    </source>
</reference>